<sequence>MKKKLNPTIVYVLSIVSFLCCCFLGMGTFLALPAFLMANKGVKGAEENPEAYEGDVQAMKTAKTVAMIALIVNGLYLLYSIYSLATTDWDVFWETYNKALEQYQ</sequence>
<accession>A0ABM9PF71</accession>
<dbReference type="RefSeq" id="WP_348718495.1">
    <property type="nucleotide sequence ID" value="NZ_CAXJIO010000015.1"/>
</dbReference>
<evidence type="ECO:0008006" key="4">
    <source>
        <dbReference type="Google" id="ProtNLM"/>
    </source>
</evidence>
<reference evidence="2 3" key="1">
    <citation type="submission" date="2024-05" db="EMBL/GenBank/DDBJ databases">
        <authorList>
            <person name="Duchaud E."/>
        </authorList>
    </citation>
    <scope>NUCLEOTIDE SEQUENCE [LARGE SCALE GENOMIC DNA]</scope>
    <source>
        <strain evidence="2">Ena-SAMPLE-TAB-13-05-2024-13:56:06:370-140308</strain>
    </source>
</reference>
<dbReference type="EMBL" id="CAXJIO010000015">
    <property type="protein sequence ID" value="CAL2104218.1"/>
    <property type="molecule type" value="Genomic_DNA"/>
</dbReference>
<gene>
    <name evidence="2" type="ORF">T190423A01A_60155</name>
</gene>
<dbReference type="NCBIfam" id="NF040945">
    <property type="entry name" value="CCC_membrane"/>
    <property type="match status" value="1"/>
</dbReference>
<evidence type="ECO:0000256" key="1">
    <source>
        <dbReference type="SAM" id="Phobius"/>
    </source>
</evidence>
<organism evidence="2 3">
    <name type="scientific">Tenacibaculum polynesiense</name>
    <dbReference type="NCBI Taxonomy" id="3137857"/>
    <lineage>
        <taxon>Bacteria</taxon>
        <taxon>Pseudomonadati</taxon>
        <taxon>Bacteroidota</taxon>
        <taxon>Flavobacteriia</taxon>
        <taxon>Flavobacteriales</taxon>
        <taxon>Flavobacteriaceae</taxon>
        <taxon>Tenacibaculum</taxon>
    </lineage>
</organism>
<proteinExistence type="predicted"/>
<comment type="caution">
    <text evidence="2">The sequence shown here is derived from an EMBL/GenBank/DDBJ whole genome shotgun (WGS) entry which is preliminary data.</text>
</comment>
<keyword evidence="3" id="KW-1185">Reference proteome</keyword>
<keyword evidence="1" id="KW-0812">Transmembrane</keyword>
<evidence type="ECO:0000313" key="2">
    <source>
        <dbReference type="EMBL" id="CAL2104218.1"/>
    </source>
</evidence>
<name>A0ABM9PF71_9FLAO</name>
<dbReference type="Proteomes" id="UP001497527">
    <property type="component" value="Unassembled WGS sequence"/>
</dbReference>
<feature type="transmembrane region" description="Helical" evidence="1">
    <location>
        <begin position="12"/>
        <end position="36"/>
    </location>
</feature>
<keyword evidence="1" id="KW-0472">Membrane</keyword>
<protein>
    <recommendedName>
        <fullName evidence="4">Interferon-induced transmembrane protein</fullName>
    </recommendedName>
</protein>
<keyword evidence="1" id="KW-1133">Transmembrane helix</keyword>
<evidence type="ECO:0000313" key="3">
    <source>
        <dbReference type="Proteomes" id="UP001497527"/>
    </source>
</evidence>
<feature type="transmembrane region" description="Helical" evidence="1">
    <location>
        <begin position="65"/>
        <end position="85"/>
    </location>
</feature>